<dbReference type="RefSeq" id="WP_039605923.1">
    <property type="nucleotide sequence ID" value="NZ_FMUP01000005.1"/>
</dbReference>
<protein>
    <recommendedName>
        <fullName evidence="3">Toxin YafO, type II toxin-antitoxin system</fullName>
    </recommendedName>
</protein>
<evidence type="ECO:0008006" key="3">
    <source>
        <dbReference type="Google" id="ProtNLM"/>
    </source>
</evidence>
<evidence type="ECO:0000313" key="2">
    <source>
        <dbReference type="Proteomes" id="UP000030980"/>
    </source>
</evidence>
<dbReference type="InterPro" id="IPR020353">
    <property type="entry name" value="Toxin_YafO"/>
</dbReference>
<comment type="caution">
    <text evidence="1">The sequence shown here is derived from an EMBL/GenBank/DDBJ whole genome shotgun (WGS) entry which is preliminary data.</text>
</comment>
<gene>
    <name evidence="1" type="ORF">PT85_03585</name>
</gene>
<dbReference type="Proteomes" id="UP000030980">
    <property type="component" value="Unassembled WGS sequence"/>
</dbReference>
<accession>A0A0B3BQA6</accession>
<dbReference type="AlphaFoldDB" id="A0A0B3BQA6"/>
<dbReference type="Pfam" id="PF13957">
    <property type="entry name" value="YafO_toxin"/>
    <property type="match status" value="1"/>
</dbReference>
<reference evidence="1 2" key="1">
    <citation type="submission" date="2014-11" db="EMBL/GenBank/DDBJ databases">
        <title>Genome sequence of Pseudomonas tuomuerensis JCM 14085.</title>
        <authorList>
            <person name="Shin S.-K."/>
            <person name="Yi H."/>
        </authorList>
    </citation>
    <scope>NUCLEOTIDE SEQUENCE [LARGE SCALE GENOMIC DNA]</scope>
    <source>
        <strain evidence="1 2">JCM 14085</strain>
    </source>
</reference>
<organism evidence="1 2">
    <name type="scientific">Pseudomonas flexibilis</name>
    <dbReference type="NCBI Taxonomy" id="706570"/>
    <lineage>
        <taxon>Bacteria</taxon>
        <taxon>Pseudomonadati</taxon>
        <taxon>Pseudomonadota</taxon>
        <taxon>Gammaproteobacteria</taxon>
        <taxon>Pseudomonadales</taxon>
        <taxon>Pseudomonadaceae</taxon>
        <taxon>Pseudomonas</taxon>
    </lineage>
</organism>
<name>A0A0B3BQA6_9PSED</name>
<proteinExistence type="predicted"/>
<sequence>MPSVKVSDLFKEVSDWYAFYTVFHDYKLFGDLPDFFGRDEPLDLADMRHIHLARTAKIQARWSREKRQFNRTTPIGEPENDYWLIYAYDDVAEEYLLLTITGPDAHNRKEWGSYLRTILAEIVEPWILGRWTYPDID</sequence>
<dbReference type="STRING" id="706570.PT85_03585"/>
<dbReference type="EMBL" id="JTAK01000001">
    <property type="protein sequence ID" value="KHO66643.1"/>
    <property type="molecule type" value="Genomic_DNA"/>
</dbReference>
<keyword evidence="2" id="KW-1185">Reference proteome</keyword>
<dbReference type="OrthoDB" id="6868948at2"/>
<evidence type="ECO:0000313" key="1">
    <source>
        <dbReference type="EMBL" id="KHO66643.1"/>
    </source>
</evidence>